<sequence>MYDEKMPMTEIHKKLVEHYQMKNAQLVESEFINVNNSIVIYNKIEGMIHKREVSILSYGFSEGMHTIITHCFIYKSMLRSETEQEIIEFLNGFAAAG</sequence>
<protein>
    <submittedName>
        <fullName evidence="1">Uncharacterized protein</fullName>
    </submittedName>
</protein>
<gene>
    <name evidence="1" type="ordered locus">Dbac_1219</name>
</gene>
<keyword evidence="2" id="KW-1185">Reference proteome</keyword>
<proteinExistence type="predicted"/>
<organism evidence="1 2">
    <name type="scientific">Desulfomicrobium baculatum (strain DSM 4028 / VKM B-1378 / X)</name>
    <name type="common">Desulfovibrio baculatus</name>
    <dbReference type="NCBI Taxonomy" id="525897"/>
    <lineage>
        <taxon>Bacteria</taxon>
        <taxon>Pseudomonadati</taxon>
        <taxon>Thermodesulfobacteriota</taxon>
        <taxon>Desulfovibrionia</taxon>
        <taxon>Desulfovibrionales</taxon>
        <taxon>Desulfomicrobiaceae</taxon>
        <taxon>Desulfomicrobium</taxon>
    </lineage>
</organism>
<evidence type="ECO:0000313" key="2">
    <source>
        <dbReference type="Proteomes" id="UP000002216"/>
    </source>
</evidence>
<dbReference type="KEGG" id="dba:Dbac_1219"/>
<dbReference type="Proteomes" id="UP000002216">
    <property type="component" value="Chromosome"/>
</dbReference>
<dbReference type="EMBL" id="CP001629">
    <property type="protein sequence ID" value="ACU89322.1"/>
    <property type="molecule type" value="Genomic_DNA"/>
</dbReference>
<reference evidence="1 2" key="1">
    <citation type="journal article" date="2009" name="Stand. Genomic Sci.">
        <title>Complete genome sequence of Desulfomicrobium baculatum type strain (X).</title>
        <authorList>
            <person name="Copeland A."/>
            <person name="Spring S."/>
            <person name="Goker M."/>
            <person name="Schneider S."/>
            <person name="Lapidus A."/>
            <person name="Del Rio T.G."/>
            <person name="Tice H."/>
            <person name="Cheng J.F."/>
            <person name="Chen F."/>
            <person name="Nolan M."/>
            <person name="Bruce D."/>
            <person name="Goodwin L."/>
            <person name="Pitluck S."/>
            <person name="Ivanova N."/>
            <person name="Mavrommatis K."/>
            <person name="Ovchinnikova G."/>
            <person name="Pati A."/>
            <person name="Chen A."/>
            <person name="Palaniappan K."/>
            <person name="Land M."/>
            <person name="Hauser L."/>
            <person name="Chang Y.J."/>
            <person name="Jeffries C.C."/>
            <person name="Meincke L."/>
            <person name="Sims D."/>
            <person name="Brettin T."/>
            <person name="Detter J.C."/>
            <person name="Han C."/>
            <person name="Chain P."/>
            <person name="Bristow J."/>
            <person name="Eisen J.A."/>
            <person name="Markowitz V."/>
            <person name="Hugenholtz P."/>
            <person name="Kyrpides N.C."/>
            <person name="Klenk H.P."/>
            <person name="Lucas S."/>
        </authorList>
    </citation>
    <scope>NUCLEOTIDE SEQUENCE [LARGE SCALE GENOMIC DNA]</scope>
    <source>
        <strain evidence="2">DSM 4028 / VKM B-1378 / X</strain>
    </source>
</reference>
<dbReference type="AlphaFoldDB" id="C7LRT9"/>
<name>C7LRT9_DESBD</name>
<evidence type="ECO:0000313" key="1">
    <source>
        <dbReference type="EMBL" id="ACU89322.1"/>
    </source>
</evidence>
<accession>C7LRT9</accession>
<dbReference type="HOGENOM" id="CLU_2342170_0_0_7"/>